<dbReference type="EMBL" id="BLSA01000117">
    <property type="protein sequence ID" value="GFP32642.1"/>
    <property type="molecule type" value="Genomic_DNA"/>
</dbReference>
<organism evidence="1 2">
    <name type="scientific">Candidatus Hakubella thermalkaliphila</name>
    <dbReference type="NCBI Taxonomy" id="2754717"/>
    <lineage>
        <taxon>Bacteria</taxon>
        <taxon>Bacillati</taxon>
        <taxon>Actinomycetota</taxon>
        <taxon>Actinomycetota incertae sedis</taxon>
        <taxon>Candidatus Hakubellales</taxon>
        <taxon>Candidatus Hakubellaceae</taxon>
        <taxon>Candidatus Hakubella</taxon>
    </lineage>
</organism>
<dbReference type="SUPFAM" id="SSF53067">
    <property type="entry name" value="Actin-like ATPase domain"/>
    <property type="match status" value="1"/>
</dbReference>
<reference evidence="1 2" key="1">
    <citation type="journal article" date="2020" name="Front. Microbiol.">
        <title>Single-cell genomics of novel Actinobacteria with the Wood-Ljungdahl pathway discovered in a serpentinizing system.</title>
        <authorList>
            <person name="Merino N."/>
            <person name="Kawai M."/>
            <person name="Boyd E.S."/>
            <person name="Colman D.R."/>
            <person name="McGlynn S.E."/>
            <person name="Nealson K.H."/>
            <person name="Kurokawa K."/>
            <person name="Hongoh Y."/>
        </authorList>
    </citation>
    <scope>NUCLEOTIDE SEQUENCE [LARGE SCALE GENOMIC DNA]</scope>
    <source>
        <strain evidence="1 2">S42</strain>
    </source>
</reference>
<gene>
    <name evidence="1" type="ORF">HKBW3S42_00948</name>
</gene>
<sequence length="79" mass="8738">EVAPIGGMFRPHTVLYESFARVLRRQVPDCRLIKPLFEPAVGAILLALKEAGIELTDVLLERIGKSLKKTLKNVTVAIL</sequence>
<comment type="caution">
    <text evidence="1">The sequence shown here is derived from an EMBL/GenBank/DDBJ whole genome shotgun (WGS) entry which is preliminary data.</text>
</comment>
<feature type="non-terminal residue" evidence="1">
    <location>
        <position position="1"/>
    </location>
</feature>
<dbReference type="AlphaFoldDB" id="A0A6V8PIZ0"/>
<dbReference type="InterPro" id="IPR043129">
    <property type="entry name" value="ATPase_NBD"/>
</dbReference>
<evidence type="ECO:0000313" key="1">
    <source>
        <dbReference type="EMBL" id="GFP32642.1"/>
    </source>
</evidence>
<proteinExistence type="predicted"/>
<accession>A0A6V8PIZ0</accession>
<dbReference type="Proteomes" id="UP000568877">
    <property type="component" value="Unassembled WGS sequence"/>
</dbReference>
<protein>
    <submittedName>
        <fullName evidence="1">Uncharacterized protein</fullName>
    </submittedName>
</protein>
<evidence type="ECO:0000313" key="2">
    <source>
        <dbReference type="Proteomes" id="UP000568877"/>
    </source>
</evidence>
<name>A0A6V8PIZ0_9ACTN</name>